<dbReference type="SMART" id="SM00060">
    <property type="entry name" value="FN3"/>
    <property type="match status" value="25"/>
</dbReference>
<feature type="domain" description="Fibronectin type-III" evidence="5">
    <location>
        <begin position="1509"/>
        <end position="1600"/>
    </location>
</feature>
<feature type="domain" description="Fibronectin type-III" evidence="5">
    <location>
        <begin position="1962"/>
        <end position="2055"/>
    </location>
</feature>
<feature type="domain" description="Fibronectin type-III" evidence="5">
    <location>
        <begin position="1689"/>
        <end position="1780"/>
    </location>
</feature>
<evidence type="ECO:0000256" key="1">
    <source>
        <dbReference type="ARBA" id="ARBA00022737"/>
    </source>
</evidence>
<feature type="compositionally biased region" description="Polar residues" evidence="4">
    <location>
        <begin position="1678"/>
        <end position="1695"/>
    </location>
</feature>
<feature type="region of interest" description="Disordered" evidence="4">
    <location>
        <begin position="2783"/>
        <end position="2808"/>
    </location>
</feature>
<evidence type="ECO:0000313" key="6">
    <source>
        <dbReference type="EMBL" id="POM27037.1"/>
    </source>
</evidence>
<dbReference type="InterPro" id="IPR003961">
    <property type="entry name" value="FN3_dom"/>
</dbReference>
<dbReference type="Gene3D" id="2.60.120.380">
    <property type="match status" value="2"/>
</dbReference>
<feature type="region of interest" description="Disordered" evidence="4">
    <location>
        <begin position="2037"/>
        <end position="2060"/>
    </location>
</feature>
<feature type="domain" description="Fibronectin type-III" evidence="5">
    <location>
        <begin position="2801"/>
        <end position="2896"/>
    </location>
</feature>
<feature type="domain" description="Fibronectin type-III" evidence="5">
    <location>
        <begin position="2238"/>
        <end position="2325"/>
    </location>
</feature>
<comment type="caution">
    <text evidence="6">The sequence shown here is derived from an EMBL/GenBank/DDBJ whole genome shotgun (WGS) entry which is preliminary data.</text>
</comment>
<feature type="compositionally biased region" description="Low complexity" evidence="4">
    <location>
        <begin position="2045"/>
        <end position="2060"/>
    </location>
</feature>
<keyword evidence="3" id="KW-0624">Polysaccharide degradation</keyword>
<feature type="domain" description="Fibronectin type-III" evidence="5">
    <location>
        <begin position="632"/>
        <end position="722"/>
    </location>
</feature>
<feature type="compositionally biased region" description="Polar residues" evidence="4">
    <location>
        <begin position="2595"/>
        <end position="2609"/>
    </location>
</feature>
<feature type="domain" description="Fibronectin type-III" evidence="5">
    <location>
        <begin position="1334"/>
        <end position="1417"/>
    </location>
</feature>
<dbReference type="GO" id="GO:0000272">
    <property type="term" value="P:polysaccharide catabolic process"/>
    <property type="evidence" value="ECO:0007669"/>
    <property type="project" value="UniProtKB-KW"/>
</dbReference>
<dbReference type="InterPro" id="IPR013783">
    <property type="entry name" value="Ig-like_fold"/>
</dbReference>
<evidence type="ECO:0000256" key="4">
    <source>
        <dbReference type="SAM" id="MobiDB-lite"/>
    </source>
</evidence>
<keyword evidence="1" id="KW-0677">Repeat</keyword>
<keyword evidence="7" id="KW-1185">Reference proteome</keyword>
<dbReference type="PRINTS" id="PR00014">
    <property type="entry name" value="FNTYPEIII"/>
</dbReference>
<feature type="region of interest" description="Disordered" evidence="4">
    <location>
        <begin position="1311"/>
        <end position="1343"/>
    </location>
</feature>
<feature type="domain" description="Fibronectin type-III" evidence="5">
    <location>
        <begin position="1418"/>
        <end position="1508"/>
    </location>
</feature>
<feature type="region of interest" description="Disordered" evidence="4">
    <location>
        <begin position="1855"/>
        <end position="1877"/>
    </location>
</feature>
<dbReference type="GO" id="GO:0008843">
    <property type="term" value="F:endochitinase activity"/>
    <property type="evidence" value="ECO:0007669"/>
    <property type="project" value="UniProtKB-EC"/>
</dbReference>
<dbReference type="SUPFAM" id="SSF49265">
    <property type="entry name" value="Fibronectin type III"/>
    <property type="match status" value="14"/>
</dbReference>
<gene>
    <name evidence="6" type="primary">chiA1_2</name>
    <name evidence="6" type="ORF">BTM25_14450</name>
</gene>
<feature type="domain" description="Fibronectin type-III" evidence="5">
    <location>
        <begin position="2523"/>
        <end position="2611"/>
    </location>
</feature>
<feature type="domain" description="Fibronectin type-III" evidence="5">
    <location>
        <begin position="448"/>
        <end position="539"/>
    </location>
</feature>
<dbReference type="Pfam" id="PF00041">
    <property type="entry name" value="fn3"/>
    <property type="match status" value="24"/>
</dbReference>
<feature type="region of interest" description="Disordered" evidence="4">
    <location>
        <begin position="616"/>
        <end position="643"/>
    </location>
</feature>
<organism evidence="6 7">
    <name type="scientific">Actinomadura rubteroloni</name>
    <dbReference type="NCBI Taxonomy" id="1926885"/>
    <lineage>
        <taxon>Bacteria</taxon>
        <taxon>Bacillati</taxon>
        <taxon>Actinomycetota</taxon>
        <taxon>Actinomycetes</taxon>
        <taxon>Streptosporangiales</taxon>
        <taxon>Thermomonosporaceae</taxon>
        <taxon>Actinomadura</taxon>
    </lineage>
</organism>
<protein>
    <submittedName>
        <fullName evidence="6">Chitinase A1</fullName>
        <ecNumber evidence="6">3.2.1.14</ecNumber>
    </submittedName>
</protein>
<evidence type="ECO:0000259" key="5">
    <source>
        <dbReference type="PROSITE" id="PS50853"/>
    </source>
</evidence>
<dbReference type="RefSeq" id="WP_168212036.1">
    <property type="nucleotide sequence ID" value="NZ_MTBP01000001.1"/>
</dbReference>
<feature type="region of interest" description="Disordered" evidence="4">
    <location>
        <begin position="1398"/>
        <end position="1428"/>
    </location>
</feature>
<evidence type="ECO:0000313" key="7">
    <source>
        <dbReference type="Proteomes" id="UP000242367"/>
    </source>
</evidence>
<feature type="compositionally biased region" description="Low complexity" evidence="4">
    <location>
        <begin position="616"/>
        <end position="626"/>
    </location>
</feature>
<feature type="domain" description="Fibronectin type-III" evidence="5">
    <location>
        <begin position="1873"/>
        <end position="1961"/>
    </location>
</feature>
<feature type="compositionally biased region" description="Low complexity" evidence="4">
    <location>
        <begin position="1311"/>
        <end position="1322"/>
    </location>
</feature>
<reference evidence="6 7" key="1">
    <citation type="journal article" date="2017" name="Chemistry">
        <title>Isolation, Biosynthesis and Chemical Modifications of Rubterolones A-F: Rare Tropolone Alkaloids from Actinomadura sp. 5-2.</title>
        <authorList>
            <person name="Guo H."/>
            <person name="Benndorf R."/>
            <person name="Leichnitz D."/>
            <person name="Klassen J.L."/>
            <person name="Vollmers J."/>
            <person name="Gorls H."/>
            <person name="Steinacker M."/>
            <person name="Weigel C."/>
            <person name="Dahse H.M."/>
            <person name="Kaster A.K."/>
            <person name="de Beer Z.W."/>
            <person name="Poulsen M."/>
            <person name="Beemelmanns C."/>
        </authorList>
    </citation>
    <scope>NUCLEOTIDE SEQUENCE [LARGE SCALE GENOMIC DNA]</scope>
    <source>
        <strain evidence="6 7">5-2</strain>
    </source>
</reference>
<feature type="compositionally biased region" description="Polar residues" evidence="4">
    <location>
        <begin position="2684"/>
        <end position="2699"/>
    </location>
</feature>
<feature type="domain" description="Fibronectin type-III" evidence="5">
    <location>
        <begin position="3338"/>
        <end position="3428"/>
    </location>
</feature>
<dbReference type="InterPro" id="IPR050991">
    <property type="entry name" value="ECM_Regulatory_Proteins"/>
</dbReference>
<proteinExistence type="predicted"/>
<feature type="domain" description="Fibronectin type-III" evidence="5">
    <location>
        <begin position="2145"/>
        <end position="2236"/>
    </location>
</feature>
<feature type="domain" description="Fibronectin type-III" evidence="5">
    <location>
        <begin position="2057"/>
        <end position="2143"/>
    </location>
</feature>
<feature type="domain" description="Fibronectin type-III" evidence="5">
    <location>
        <begin position="2424"/>
        <end position="2522"/>
    </location>
</feature>
<name>A0A2P4UPQ5_9ACTN</name>
<feature type="domain" description="Fibronectin type-III" evidence="5">
    <location>
        <begin position="1602"/>
        <end position="1688"/>
    </location>
</feature>
<dbReference type="EMBL" id="MTBP01000001">
    <property type="protein sequence ID" value="POM27037.1"/>
    <property type="molecule type" value="Genomic_DNA"/>
</dbReference>
<dbReference type="Gene3D" id="3.40.570.10">
    <property type="entry name" value="Extracellular Endonuclease, subunit A"/>
    <property type="match status" value="1"/>
</dbReference>
<dbReference type="Proteomes" id="UP000242367">
    <property type="component" value="Unassembled WGS sequence"/>
</dbReference>
<accession>A0A2P4UPQ5</accession>
<dbReference type="SUPFAM" id="SSF82171">
    <property type="entry name" value="DPP6 N-terminal domain-like"/>
    <property type="match status" value="1"/>
</dbReference>
<keyword evidence="3" id="KW-0119">Carbohydrate metabolism</keyword>
<feature type="domain" description="Fibronectin type-III" evidence="5">
    <location>
        <begin position="730"/>
        <end position="821"/>
    </location>
</feature>
<sequence length="4014" mass="402805">MTVPAKASVSVLLAGQAGIPRKSIEAVAAQLTVSGQSTGDLLAYPNGELHRDTKTARTLSYVPGTAVRGFSLLRLGSDGRLLLANRGAGPVKVDITVEGYLLDRPGSRPAGGFTARGYEQIGQVDGLAPGTSRRLRLPAGLALPDRTDAVMLQAVARAPQGSKAGAVSLTPAGQDPPASPQVTYAPGRVTSNTLVTTSPDGGYVVRNQGSAAVDISVALIGVFADTGGSSSPGQRFVPVAQLPLAFDKVTIEPRGTTTIDLDGQHGVPRVGTALTAAALAVTANSSGDGVLRVRAERSSGKSGPAVLPYSARSPATGTAVIGFPKSGRRTMVIENDGDSPVTVAVDLQGYARTLAAPKIPTAVTATAGESQATVVWTPPIDDGGASITGYTVKASPGGRTARVTGAATRATVTGLHNAKAYTFTVTATNAVGTSGASARSTAVTPLGTPGAPALVSVSAGNGSATLAWKKPADDGGRPITAYAVRAMPGGKTVVVAGDKRTATVTGLTNGRPYTLTVTAANATGTGDTSAPSRAVTPAGLAAAPTAVTATADDGRAVVTWAAPRTTGGTPITGYAITTAPGGKIVRVSRGQRRASVTGLVNGTAYTFMVTAQTASGPGARSAASRPVVPTGKPSAPTQVTATPGDRWATVTWAPPRVDGGVPVSGYTVSVVPGGKTIRTDRTSLTISGLSNDTTYTFVVRASNARGTGTGSEASAPVTPSRTFAATTTGAPGAPTQVSAVAGDRQAAISWSPPADDGGSPITGYTVTSSPGGLTATAPAGSTTATVTGLTNGTVYTFTVKATNALGVSVASAPSNSVTPPGFISLNTQIGGPKVTLTTTIALQDGRVRFSGVAGQRVSVAFSGSSFSYGKVAVSLVGPGGTVVAPNSSWSGSYLLGPVNLPSSGEYTVLVDPVGDVTGSVGLQVFEVADQILAATVGGASVQVATTVPGQDGRVRFSGTVGQRVSVAFSGSSFSYGKVAVSLVGPGGTVVAPNSSWSGSYLLGPVNLPSSGEYTVLVDPVGDATGSVSVQVSEVADQMLAATVNGPAVQVSTPVPGQDSRVQFAGTAGQQVTFWLSGSTYATGQAVPSLLKPNGTVASTGSEYWTSGAYKFGPLTLTDTGTYTFLINPKSISVGGVTVQITDQTASVPGAPDAPTAQPGDRQATISWAPPPVTGGLLITGYTVTASPGGRTVTAAGSATSATLTGLTNGTAYTFKVRATNRIGNGPDSTASAPVTPFAPPSAPQEVSATAGDASATVTWTAPSSDGGSAVTGYTVTASPGGQQVTTTATSATVNSLTNGTAYTFTVTASNAGGPGAASAPSDPVTPRAAIKPDPPTQVSAVPGDQKAVVSWTAPAQEVASYTVTADPGGRQITTSDTTATITGLTNGTSYTFTVTATSSTDTVSDPSQPSSPVTPTTVPDGPGYVSAEPHDRAADVTWLAPADNGGSPITSYRLTVSPGGTVVTTSGTETTAHVAGLTNGTLYKFTVVAVNALGVSPSVTSGSVVPQPPPGQPDQVTAIPGDGQVRVMWEEPASVSPITSYEVTASPGGQKVTVEGTEQEALFTGLTNDTAYTFTVVAINEMGAGAPSEPSTPVTPTALAPAPTGVTAVAGDRQTTVSWTAPSDNGSGSVLSYTVTGNGRSWSFPGDQTSGVVTGLTNGVPYTFVVTAVTNAGPGASSAPSPVVTPNTRPGSPTDVTAVPGATDATVTWSPPEDTGGLPITGYTVTVSPGGRTLSIPGDDPATDVTDLTRGTTYTFTVTATTAGGTSDPSAASTPITLADLPGVPTGVTATPGDGTAHITWTAPADDGGAALNSYTVIAHPGGRTAVVDAASTTADVTGLTNGTAYTFTVTATSEAGTGTESAESAPVTPTGPPDPPRDVTAVPGDGQATIHWTAPLSGGSPITGYTVIAAPGGATVTSTDTTATMPGLTNGTAYTFTVTAASALGVSRSSSASEPVTPGATPAAPTGVTAVAGNGQAQITWSAPTGTGGAPLTGFTVTASPGGRTATVGGNVTTATVTGLTNGTSYTFTVTATNGAAESPASDPSGAVTPTGAAGAPGGVTAVSRDSGAHVTWQPPASNGGSPITSYGIAISPGGITATAAGTSTSADVTGLTNGVTYTVTVTALNAGGSSEPSASTTVIPARLPGAPTQVSATALDSRATVTWTAPADTGGAPITSYKVTASPGGTSVVVTGTTATMSGLVDNTAYTFTVTATNPAGEGPASGPSTPVTPVAAPGAPGNVAAQPGDGKADVTWDAPGDPGGAPITAYVVTASPGEITTTVSGTSATLSGLTNGTRYTITVTAVNAGGSGPASPWTRVTPVAVPGTPLNVQIGAGADYAQLYWSAPSSDGGSQITSYTATAVPSGVSCATGTCPTVTVNGYASTARLTGLTSGASYEFRLHATNAVGDGADWVTTADLTPGSVPGRVQDVQAIPKEGEALLRWSQPEFTGDSPITSYTVTVSPGGRTISVPATTAAVYQVTVPDLTDNSPYTFTIAAVNSYGSGLLSAPTAEIVPGRVPGPPVRVVAAGGDGVAEVSWASPADQGTSPVDRYVVYNMVTGQSFDALPGMNSAAIPGVANGTKYAFQVTAANRTGTSLRSARSNPVTPQQTPPPGRPLVTSQIAGDRQTTVTWSPPDTGAASVTRYDVTASPGGATAHTDGSQRQATLTGLDNGTAYTFTVTATNSVGTGEPSPISQPVTPKAPDVPQPPDLLTVTPGDGTIDVRWTPADGDGAPITSYTLTAKPGDARVEVNGTTTHAQLTGLTNGTSYTVALTATSEAGTSLPSVKSDLRPQAHRAPVPPSDLTATIPADGSIRIGWSPPADSGTSPTTTYTVTVQPGGQTMSVTDCASDAATCAVTWPGLDQSTPYSFSVTASSADGTSLSSASTAPVTPKLAFRHPVKALSAAAASTLTAIHADGTLVFDGPPPEVAALTPGQYVTVPSTNVEPRGYLAKVVSVANKDQQVAVATEKAGLPDILSEGSFAGSATLNAGNVLKASPGSPGVEILNGPGAQGRMSSRGAPSGGPGPLDPIILRVNLNLGRGAFAKGTLAVTPVVNWELHSRSATIAAKAVVTGSLQLHTSGAWGPKGPEISLGHYIVFAQTVWIGDVPVEITVDVTPTAKIKARATGAIDLRAMTSFEAGAQVSGSFFKKPTFRSIYANHTRAVNPVVRAQAYAEVAVQVDTEVSIYESVSVGIESTPYVRLESDINANPWWRVRAGARYQACAELLGGWIKKCTPPSWLDLGVTIAHADGPFTGLAIVPSQARTVAGQPFQFIEQPINTTDGPVSWRVTYGPGHIDSDGLYQSADPGTAVVEVHRQNNDVVLRDAQAVIEVGAAPPGPPAGVQVTPGPLSALVSWQPPAEQLEGIIGYAVVASPDVPTVFAEASDRSVRLTGLAADQLYTVQVYALSLNGMSQASNIVSFTPSKGITENGDAVNIAVDSQGNPDDTGIAGMAAPAILSGDGNYAFLITAADSNLVPPSARQAGSSLPFMLRKNLRTGEIDLASVAADGHTPIAVMLTSVGVPDSGALASADGTKIAYLGIEGCDIEGLCLDALSMHVLVHDMSDGSIWNIGSTRESADGSGSIKGPFRPIAISGDGETLLYNFIDGDLSTNSGFASYYWQRRGGSPRVVAKSTTTGGIALWGADMSADGNTVVYARADFPPGETNDPALWQAQLWAYRASDESAEVAVSGGCSCISPNISPDGSTVTYASPNGSGVGLFTRKLNAPPDASGVGVADVWGTTTAMDMRGRYIAYFTDGSSFTSGIYDSYGAYTSISARNITGMSYDASRTLGVTGEDAGVWLQAYDVPTDQSDLSECNQPDYGSIGQHGRRTGIRVKLCGDGLGQGGPAAPYIRPPGWPSSTSPPGWPTRNSPVINPDGKRFWLFNRGHLLANVLGGSGTDSRNLVTEFAYANQMLQKSLELPVAQKLSSDPSEEIFYYAIPVYSDLPRTAPLDVTHVGWNDSREAYPSLDDPMPNKIHIVAQGTQGYHLDACIPNTQDYAGYIEYDAPCIA</sequence>
<feature type="domain" description="Fibronectin type-III" evidence="5">
    <location>
        <begin position="1781"/>
        <end position="1872"/>
    </location>
</feature>
<feature type="region of interest" description="Disordered" evidence="4">
    <location>
        <begin position="2684"/>
        <end position="2708"/>
    </location>
</feature>
<feature type="domain" description="Fibronectin type-III" evidence="5">
    <location>
        <begin position="356"/>
        <end position="447"/>
    </location>
</feature>
<dbReference type="Pfam" id="PF13930">
    <property type="entry name" value="Endonuclea_NS_2"/>
    <property type="match status" value="1"/>
</dbReference>
<feature type="region of interest" description="Disordered" evidence="4">
    <location>
        <begin position="3852"/>
        <end position="3874"/>
    </location>
</feature>
<feature type="domain" description="Fibronectin type-III" evidence="5">
    <location>
        <begin position="2613"/>
        <end position="2704"/>
    </location>
</feature>
<dbReference type="InterPro" id="IPR044929">
    <property type="entry name" value="DNA/RNA_non-sp_Endonuclease_sf"/>
</dbReference>
<evidence type="ECO:0000256" key="2">
    <source>
        <dbReference type="ARBA" id="ARBA00023295"/>
    </source>
</evidence>
<feature type="region of interest" description="Disordered" evidence="4">
    <location>
        <begin position="1674"/>
        <end position="1719"/>
    </location>
</feature>
<feature type="domain" description="Fibronectin type-III" evidence="5">
    <location>
        <begin position="2327"/>
        <end position="2423"/>
    </location>
</feature>
<feature type="domain" description="Fibronectin type-III" evidence="5">
    <location>
        <begin position="2706"/>
        <end position="2798"/>
    </location>
</feature>
<dbReference type="InterPro" id="IPR036116">
    <property type="entry name" value="FN3_sf"/>
</dbReference>
<dbReference type="PROSITE" id="PS50853">
    <property type="entry name" value="FN3"/>
    <property type="match status" value="25"/>
</dbReference>
<dbReference type="EC" id="3.2.1.14" evidence="6"/>
<dbReference type="CDD" id="cd00063">
    <property type="entry name" value="FN3"/>
    <property type="match status" value="24"/>
</dbReference>
<feature type="compositionally biased region" description="Low complexity" evidence="4">
    <location>
        <begin position="1398"/>
        <end position="1420"/>
    </location>
</feature>
<feature type="domain" description="Fibronectin type-III" evidence="5">
    <location>
        <begin position="1147"/>
        <end position="1238"/>
    </location>
</feature>
<dbReference type="Gene3D" id="2.60.40.10">
    <property type="entry name" value="Immunoglobulins"/>
    <property type="match status" value="25"/>
</dbReference>
<feature type="region of interest" description="Disordered" evidence="4">
    <location>
        <begin position="2595"/>
        <end position="2621"/>
    </location>
</feature>
<dbReference type="PANTHER" id="PTHR46708">
    <property type="entry name" value="TENASCIN"/>
    <property type="match status" value="1"/>
</dbReference>
<dbReference type="InterPro" id="IPR044927">
    <property type="entry name" value="Endonuclea_NS_2"/>
</dbReference>
<evidence type="ECO:0000256" key="3">
    <source>
        <dbReference type="ARBA" id="ARBA00023326"/>
    </source>
</evidence>
<keyword evidence="6" id="KW-0378">Hydrolase</keyword>
<dbReference type="PANTHER" id="PTHR46708:SF2">
    <property type="entry name" value="FIBRONECTIN TYPE-III DOMAIN-CONTAINING PROTEIN"/>
    <property type="match status" value="1"/>
</dbReference>
<feature type="domain" description="Fibronectin type-III" evidence="5">
    <location>
        <begin position="543"/>
        <end position="631"/>
    </location>
</feature>
<keyword evidence="2 6" id="KW-0326">Glycosidase</keyword>
<feature type="domain" description="Fibronectin type-III" evidence="5">
    <location>
        <begin position="1239"/>
        <end position="1333"/>
    </location>
</feature>